<name>A0ABQ1R9H3_9ALTE</name>
<dbReference type="InterPro" id="IPR003945">
    <property type="entry name" value="NU5C-like"/>
</dbReference>
<feature type="transmembrane region" description="Helical" evidence="6">
    <location>
        <begin position="370"/>
        <end position="389"/>
    </location>
</feature>
<comment type="subcellular location">
    <subcellularLocation>
        <location evidence="1">Endomembrane system</location>
        <topology evidence="1">Multi-pass membrane protein</topology>
    </subcellularLocation>
    <subcellularLocation>
        <location evidence="5">Membrane</location>
        <topology evidence="5">Multi-pass membrane protein</topology>
    </subcellularLocation>
</comment>
<organism evidence="9 10">
    <name type="scientific">Lacimicrobium alkaliphilum</name>
    <dbReference type="NCBI Taxonomy" id="1526571"/>
    <lineage>
        <taxon>Bacteria</taxon>
        <taxon>Pseudomonadati</taxon>
        <taxon>Pseudomonadota</taxon>
        <taxon>Gammaproteobacteria</taxon>
        <taxon>Alteromonadales</taxon>
        <taxon>Alteromonadaceae</taxon>
        <taxon>Lacimicrobium</taxon>
    </lineage>
</organism>
<dbReference type="InterPro" id="IPR001516">
    <property type="entry name" value="Proton_antipo_N"/>
</dbReference>
<reference evidence="10" key="1">
    <citation type="journal article" date="2019" name="Int. J. Syst. Evol. Microbiol.">
        <title>The Global Catalogue of Microorganisms (GCM) 10K type strain sequencing project: providing services to taxonomists for standard genome sequencing and annotation.</title>
        <authorList>
            <consortium name="The Broad Institute Genomics Platform"/>
            <consortium name="The Broad Institute Genome Sequencing Center for Infectious Disease"/>
            <person name="Wu L."/>
            <person name="Ma J."/>
        </authorList>
    </citation>
    <scope>NUCLEOTIDE SEQUENCE [LARGE SCALE GENOMIC DNA]</scope>
    <source>
        <strain evidence="10">CGMCC 1.12923</strain>
    </source>
</reference>
<accession>A0ABQ1R9H3</accession>
<feature type="transmembrane region" description="Helical" evidence="6">
    <location>
        <begin position="6"/>
        <end position="26"/>
    </location>
</feature>
<feature type="transmembrane region" description="Helical" evidence="6">
    <location>
        <begin position="452"/>
        <end position="471"/>
    </location>
</feature>
<evidence type="ECO:0000256" key="2">
    <source>
        <dbReference type="ARBA" id="ARBA00022692"/>
    </source>
</evidence>
<feature type="transmembrane region" description="Helical" evidence="6">
    <location>
        <begin position="117"/>
        <end position="133"/>
    </location>
</feature>
<feature type="transmembrane region" description="Helical" evidence="6">
    <location>
        <begin position="85"/>
        <end position="105"/>
    </location>
</feature>
<evidence type="ECO:0000256" key="3">
    <source>
        <dbReference type="ARBA" id="ARBA00022989"/>
    </source>
</evidence>
<feature type="transmembrane region" description="Helical" evidence="6">
    <location>
        <begin position="275"/>
        <end position="296"/>
    </location>
</feature>
<keyword evidence="2 5" id="KW-0812">Transmembrane</keyword>
<evidence type="ECO:0000313" key="10">
    <source>
        <dbReference type="Proteomes" id="UP000614272"/>
    </source>
</evidence>
<dbReference type="InterPro" id="IPR018393">
    <property type="entry name" value="NADHpl_OxRdtase_5_subgr"/>
</dbReference>
<feature type="transmembrane region" description="Helical" evidence="6">
    <location>
        <begin position="180"/>
        <end position="201"/>
    </location>
</feature>
<dbReference type="PANTHER" id="PTHR42829">
    <property type="entry name" value="NADH-UBIQUINONE OXIDOREDUCTASE CHAIN 5"/>
    <property type="match status" value="1"/>
</dbReference>
<dbReference type="NCBIfam" id="NF005141">
    <property type="entry name" value="PRK06590.1"/>
    <property type="match status" value="1"/>
</dbReference>
<evidence type="ECO:0000256" key="4">
    <source>
        <dbReference type="ARBA" id="ARBA00023136"/>
    </source>
</evidence>
<feature type="transmembrane region" description="Helical" evidence="6">
    <location>
        <begin position="139"/>
        <end position="159"/>
    </location>
</feature>
<feature type="transmembrane region" description="Helical" evidence="6">
    <location>
        <begin position="33"/>
        <end position="54"/>
    </location>
</feature>
<dbReference type="NCBIfam" id="TIGR01974">
    <property type="entry name" value="NDH_I_L"/>
    <property type="match status" value="1"/>
</dbReference>
<dbReference type="Pfam" id="PF00662">
    <property type="entry name" value="Proton_antipo_N"/>
    <property type="match status" value="1"/>
</dbReference>
<dbReference type="Pfam" id="PF00361">
    <property type="entry name" value="Proton_antipo_M"/>
    <property type="match status" value="1"/>
</dbReference>
<feature type="transmembrane region" description="Helical" evidence="6">
    <location>
        <begin position="409"/>
        <end position="431"/>
    </location>
</feature>
<proteinExistence type="predicted"/>
<feature type="transmembrane region" description="Helical" evidence="6">
    <location>
        <begin position="328"/>
        <end position="350"/>
    </location>
</feature>
<dbReference type="RefSeq" id="WP_099035824.1">
    <property type="nucleotide sequence ID" value="NZ_BMGJ01000004.1"/>
</dbReference>
<keyword evidence="10" id="KW-1185">Reference proteome</keyword>
<feature type="transmembrane region" description="Helical" evidence="6">
    <location>
        <begin position="303"/>
        <end position="322"/>
    </location>
</feature>
<evidence type="ECO:0000256" key="6">
    <source>
        <dbReference type="SAM" id="Phobius"/>
    </source>
</evidence>
<feature type="transmembrane region" description="Helical" evidence="6">
    <location>
        <begin position="582"/>
        <end position="599"/>
    </location>
</feature>
<dbReference type="InterPro" id="IPR001750">
    <property type="entry name" value="ND/Mrp_TM"/>
</dbReference>
<keyword evidence="4 6" id="KW-0472">Membrane</keyword>
<evidence type="ECO:0000313" key="9">
    <source>
        <dbReference type="EMBL" id="GGD60482.1"/>
    </source>
</evidence>
<dbReference type="PRINTS" id="PR01434">
    <property type="entry name" value="NADHDHGNASE5"/>
</dbReference>
<feature type="transmembrane region" description="Helical" evidence="6">
    <location>
        <begin position="245"/>
        <end position="263"/>
    </location>
</feature>
<evidence type="ECO:0000259" key="8">
    <source>
        <dbReference type="Pfam" id="PF00662"/>
    </source>
</evidence>
<protein>
    <submittedName>
        <fullName evidence="9">NADH-quinone oxidoreductase subunit L</fullName>
    </submittedName>
</protein>
<sequence>MLEWLYLIPLLPLISALLLVALYAILPRLIVILLGVGCLTLAALLTALVGWEFYQAGAEPVRVLLFNWLPLTTAPINVSLYLDQLSMLMMAVVTGVGWPIHWYAASYMARDKDVQRFFVYMNLFVFAMLMLVLSDNLVLLYLGWEGVGLCSFLLIGFWQKQAENVKAAKKAFVVTRVGDTALMIALLMLFAEFGSLSIPAILHSDLSINENTLWWIGLLLLGGAVGKSAQLPLQTWLPDAMAGPTPVSALIHAATMVTAGVYLVARMHPLFEPQILTLIAWVGALTLVLAGLSALVQTDIKRVLAYSTMSQIGYMFLGLGAMAYDSAIFHLMTHAFFKALLFLTAGTIILKLHHQQDMRKMGGIFRKLPLTSAFLLIGLLALVGMPGTAGFFSKEAILAATWQADTAGPLLWCIALFGVLLTSLYSFRLLFMVCLGQPNHSYQPQEYSAASQWVLPLWVLALLSLAGGWIAPDFGRVFTAGQAGHLAWYLQWLPVAVTLLGLLLVWCQFSRSGGAIPHRLHQWLQDGLGFDWLYNKLLVQPLGCVARVNKADILESPYRFVAWLNLSINQLLVLTQNGRVRWYLYATLAGCFVMLGGLLW</sequence>
<dbReference type="PANTHER" id="PTHR42829:SF2">
    <property type="entry name" value="NADH-UBIQUINONE OXIDOREDUCTASE CHAIN 5"/>
    <property type="match status" value="1"/>
</dbReference>
<evidence type="ECO:0000256" key="1">
    <source>
        <dbReference type="ARBA" id="ARBA00004127"/>
    </source>
</evidence>
<dbReference type="Proteomes" id="UP000614272">
    <property type="component" value="Unassembled WGS sequence"/>
</dbReference>
<feature type="domain" description="NADH:quinone oxidoreductase/Mrp antiporter transmembrane" evidence="7">
    <location>
        <begin position="134"/>
        <end position="421"/>
    </location>
</feature>
<evidence type="ECO:0000256" key="5">
    <source>
        <dbReference type="RuleBase" id="RU000320"/>
    </source>
</evidence>
<comment type="caution">
    <text evidence="9">The sequence shown here is derived from an EMBL/GenBank/DDBJ whole genome shotgun (WGS) entry which is preliminary data.</text>
</comment>
<feature type="transmembrane region" description="Helical" evidence="6">
    <location>
        <begin position="491"/>
        <end position="509"/>
    </location>
</feature>
<gene>
    <name evidence="9" type="ORF">GCM10011357_14700</name>
</gene>
<evidence type="ECO:0000259" key="7">
    <source>
        <dbReference type="Pfam" id="PF00361"/>
    </source>
</evidence>
<feature type="transmembrane region" description="Helical" evidence="6">
    <location>
        <begin position="213"/>
        <end position="233"/>
    </location>
</feature>
<feature type="domain" description="NADH-Ubiquinone oxidoreductase (complex I) chain 5 N-terminal" evidence="8">
    <location>
        <begin position="68"/>
        <end position="118"/>
    </location>
</feature>
<dbReference type="Gene3D" id="1.20.5.2700">
    <property type="match status" value="1"/>
</dbReference>
<dbReference type="EMBL" id="BMGJ01000004">
    <property type="protein sequence ID" value="GGD60482.1"/>
    <property type="molecule type" value="Genomic_DNA"/>
</dbReference>
<keyword evidence="3 6" id="KW-1133">Transmembrane helix</keyword>